<dbReference type="GO" id="GO:0001006">
    <property type="term" value="F:RNA polymerase III type 3 promoter sequence-specific DNA binding"/>
    <property type="evidence" value="ECO:0007669"/>
    <property type="project" value="TreeGrafter"/>
</dbReference>
<dbReference type="GO" id="GO:0097550">
    <property type="term" value="C:transcription preinitiation complex"/>
    <property type="evidence" value="ECO:0007669"/>
    <property type="project" value="TreeGrafter"/>
</dbReference>
<dbReference type="FunFam" id="1.10.472.10:FF:000066">
    <property type="entry name" value="Transcription factor IIIB subunit"/>
    <property type="match status" value="1"/>
</dbReference>
<feature type="domain" description="Cyclin-like" evidence="3">
    <location>
        <begin position="176"/>
        <end position="259"/>
    </location>
</feature>
<reference evidence="5" key="1">
    <citation type="journal article" date="2014" name="Science">
        <title>Ancient hybridizations among the ancestral genomes of bread wheat.</title>
        <authorList>
            <consortium name="International Wheat Genome Sequencing Consortium,"/>
            <person name="Marcussen T."/>
            <person name="Sandve S.R."/>
            <person name="Heier L."/>
            <person name="Spannagl M."/>
            <person name="Pfeifer M."/>
            <person name="Jakobsen K.S."/>
            <person name="Wulff B.B."/>
            <person name="Steuernagel B."/>
            <person name="Mayer K.F."/>
            <person name="Olsen O.A."/>
        </authorList>
    </citation>
    <scope>NUCLEOTIDE SEQUENCE [LARGE SCALE GENOMIC DNA]</scope>
    <source>
        <strain evidence="5">cv. AL8/78</strain>
    </source>
</reference>
<evidence type="ECO:0000313" key="5">
    <source>
        <dbReference type="Proteomes" id="UP000015105"/>
    </source>
</evidence>
<evidence type="ECO:0000256" key="1">
    <source>
        <dbReference type="ARBA" id="ARBA00023015"/>
    </source>
</evidence>
<keyword evidence="5" id="KW-1185">Reference proteome</keyword>
<dbReference type="Gramene" id="AET5Gv20542700.18">
    <property type="protein sequence ID" value="AET5Gv20542700.18"/>
    <property type="gene ID" value="AET5Gv20542700"/>
</dbReference>
<reference evidence="4" key="3">
    <citation type="journal article" date="2017" name="Nature">
        <title>Genome sequence of the progenitor of the wheat D genome Aegilops tauschii.</title>
        <authorList>
            <person name="Luo M.C."/>
            <person name="Gu Y.Q."/>
            <person name="Puiu D."/>
            <person name="Wang H."/>
            <person name="Twardziok S.O."/>
            <person name="Deal K.R."/>
            <person name="Huo N."/>
            <person name="Zhu T."/>
            <person name="Wang L."/>
            <person name="Wang Y."/>
            <person name="McGuire P.E."/>
            <person name="Liu S."/>
            <person name="Long H."/>
            <person name="Ramasamy R.K."/>
            <person name="Rodriguez J.C."/>
            <person name="Van S.L."/>
            <person name="Yuan L."/>
            <person name="Wang Z."/>
            <person name="Xia Z."/>
            <person name="Xiao L."/>
            <person name="Anderson O.D."/>
            <person name="Ouyang S."/>
            <person name="Liang Y."/>
            <person name="Zimin A.V."/>
            <person name="Pertea G."/>
            <person name="Qi P."/>
            <person name="Bennetzen J.L."/>
            <person name="Dai X."/>
            <person name="Dawson M.W."/>
            <person name="Muller H.G."/>
            <person name="Kugler K."/>
            <person name="Rivarola-Duarte L."/>
            <person name="Spannagl M."/>
            <person name="Mayer K.F.X."/>
            <person name="Lu F.H."/>
            <person name="Bevan M.W."/>
            <person name="Leroy P."/>
            <person name="Li P."/>
            <person name="You F.M."/>
            <person name="Sun Q."/>
            <person name="Liu Z."/>
            <person name="Lyons E."/>
            <person name="Wicker T."/>
            <person name="Salzberg S.L."/>
            <person name="Devos K.M."/>
            <person name="Dvorak J."/>
        </authorList>
    </citation>
    <scope>NUCLEOTIDE SEQUENCE [LARGE SCALE GENOMIC DNA]</scope>
    <source>
        <strain evidence="4">cv. AL8/78</strain>
    </source>
</reference>
<dbReference type="InterPro" id="IPR013763">
    <property type="entry name" value="Cyclin-like_dom"/>
</dbReference>
<dbReference type="PANTHER" id="PTHR11618">
    <property type="entry name" value="TRANSCRIPTION INITIATION FACTOR IIB-RELATED"/>
    <property type="match status" value="1"/>
</dbReference>
<dbReference type="SMART" id="SM00385">
    <property type="entry name" value="CYCLIN"/>
    <property type="match status" value="2"/>
</dbReference>
<dbReference type="GO" id="GO:0000995">
    <property type="term" value="F:RNA polymerase III general transcription initiation factor activity"/>
    <property type="evidence" value="ECO:0007669"/>
    <property type="project" value="TreeGrafter"/>
</dbReference>
<keyword evidence="1" id="KW-0805">Transcription regulation</keyword>
<dbReference type="GO" id="GO:0070897">
    <property type="term" value="P:transcription preinitiation complex assembly"/>
    <property type="evidence" value="ECO:0007669"/>
    <property type="project" value="InterPro"/>
</dbReference>
<dbReference type="InterPro" id="IPR000812">
    <property type="entry name" value="TFIIB"/>
</dbReference>
<reference evidence="4" key="5">
    <citation type="journal article" date="2021" name="G3 (Bethesda)">
        <title>Aegilops tauschii genome assembly Aet v5.0 features greater sequence contiguity and improved annotation.</title>
        <authorList>
            <person name="Wang L."/>
            <person name="Zhu T."/>
            <person name="Rodriguez J.C."/>
            <person name="Deal K.R."/>
            <person name="Dubcovsky J."/>
            <person name="McGuire P.E."/>
            <person name="Lux T."/>
            <person name="Spannagl M."/>
            <person name="Mayer K.F.X."/>
            <person name="Baldrich P."/>
            <person name="Meyers B.C."/>
            <person name="Huo N."/>
            <person name="Gu Y.Q."/>
            <person name="Zhou H."/>
            <person name="Devos K.M."/>
            <person name="Bennetzen J.L."/>
            <person name="Unver T."/>
            <person name="Budak H."/>
            <person name="Gulick P.J."/>
            <person name="Galiba G."/>
            <person name="Kalapos B."/>
            <person name="Nelson D.R."/>
            <person name="Li P."/>
            <person name="You F.M."/>
            <person name="Luo M.C."/>
            <person name="Dvorak J."/>
        </authorList>
    </citation>
    <scope>NUCLEOTIDE SEQUENCE [LARGE SCALE GENOMIC DNA]</scope>
    <source>
        <strain evidence="4">cv. AL8/78</strain>
    </source>
</reference>
<dbReference type="PRINTS" id="PR00685">
    <property type="entry name" value="TIFACTORIIB"/>
</dbReference>
<dbReference type="EnsemblPlants" id="AET5Gv20542700.18">
    <property type="protein sequence ID" value="AET5Gv20542700.18"/>
    <property type="gene ID" value="AET5Gv20542700"/>
</dbReference>
<dbReference type="Proteomes" id="UP000015105">
    <property type="component" value="Chromosome 5D"/>
</dbReference>
<dbReference type="InterPro" id="IPR036915">
    <property type="entry name" value="Cyclin-like_sf"/>
</dbReference>
<reference evidence="4" key="4">
    <citation type="submission" date="2019-03" db="UniProtKB">
        <authorList>
            <consortium name="EnsemblPlants"/>
        </authorList>
    </citation>
    <scope>IDENTIFICATION</scope>
</reference>
<dbReference type="PANTHER" id="PTHR11618:SF52">
    <property type="entry name" value="CYCLIN-LIKE DOMAIN-CONTAINING PROTEIN"/>
    <property type="match status" value="1"/>
</dbReference>
<dbReference type="Pfam" id="PF00382">
    <property type="entry name" value="TFIIB"/>
    <property type="match status" value="2"/>
</dbReference>
<dbReference type="FunFam" id="1.10.472.10:FF:000007">
    <property type="entry name" value="Transcription factor IIIB 90 kDa subunit"/>
    <property type="match status" value="1"/>
</dbReference>
<dbReference type="CDD" id="cd20554">
    <property type="entry name" value="CYCLIN_TFIIIB90_rpt2"/>
    <property type="match status" value="1"/>
</dbReference>
<evidence type="ECO:0000313" key="4">
    <source>
        <dbReference type="EnsemblPlants" id="AET5Gv20542700.18"/>
    </source>
</evidence>
<feature type="domain" description="Cyclin-like" evidence="3">
    <location>
        <begin position="75"/>
        <end position="158"/>
    </location>
</feature>
<dbReference type="AlphaFoldDB" id="A0A453KX50"/>
<organism evidence="4 5">
    <name type="scientific">Aegilops tauschii subsp. strangulata</name>
    <name type="common">Goatgrass</name>
    <dbReference type="NCBI Taxonomy" id="200361"/>
    <lineage>
        <taxon>Eukaryota</taxon>
        <taxon>Viridiplantae</taxon>
        <taxon>Streptophyta</taxon>
        <taxon>Embryophyta</taxon>
        <taxon>Tracheophyta</taxon>
        <taxon>Spermatophyta</taxon>
        <taxon>Magnoliopsida</taxon>
        <taxon>Liliopsida</taxon>
        <taxon>Poales</taxon>
        <taxon>Poaceae</taxon>
        <taxon>BOP clade</taxon>
        <taxon>Pooideae</taxon>
        <taxon>Triticodae</taxon>
        <taxon>Triticeae</taxon>
        <taxon>Triticinae</taxon>
        <taxon>Aegilops</taxon>
    </lineage>
</organism>
<dbReference type="GO" id="GO:0000126">
    <property type="term" value="C:transcription factor TFIIIB complex"/>
    <property type="evidence" value="ECO:0007669"/>
    <property type="project" value="TreeGrafter"/>
</dbReference>
<protein>
    <recommendedName>
        <fullName evidence="3">Cyclin-like domain-containing protein</fullName>
    </recommendedName>
</protein>
<name>A0A453KX50_AEGTS</name>
<accession>A0A453KX50</accession>
<dbReference type="InterPro" id="IPR013150">
    <property type="entry name" value="TFIIB_cyclin"/>
</dbReference>
<dbReference type="SUPFAM" id="SSF47954">
    <property type="entry name" value="Cyclin-like"/>
    <property type="match status" value="2"/>
</dbReference>
<dbReference type="GO" id="GO:0017025">
    <property type="term" value="F:TBP-class protein binding"/>
    <property type="evidence" value="ECO:0007669"/>
    <property type="project" value="InterPro"/>
</dbReference>
<evidence type="ECO:0000256" key="2">
    <source>
        <dbReference type="ARBA" id="ARBA00023163"/>
    </source>
</evidence>
<reference evidence="5" key="2">
    <citation type="journal article" date="2017" name="Nat. Plants">
        <title>The Aegilops tauschii genome reveals multiple impacts of transposons.</title>
        <authorList>
            <person name="Zhao G."/>
            <person name="Zou C."/>
            <person name="Li K."/>
            <person name="Wang K."/>
            <person name="Li T."/>
            <person name="Gao L."/>
            <person name="Zhang X."/>
            <person name="Wang H."/>
            <person name="Yang Z."/>
            <person name="Liu X."/>
            <person name="Jiang W."/>
            <person name="Mao L."/>
            <person name="Kong X."/>
            <person name="Jiao Y."/>
            <person name="Jia J."/>
        </authorList>
    </citation>
    <scope>NUCLEOTIDE SEQUENCE [LARGE SCALE GENOMIC DNA]</scope>
    <source>
        <strain evidence="5">cv. AL8/78</strain>
    </source>
</reference>
<keyword evidence="2" id="KW-0804">Transcription</keyword>
<proteinExistence type="predicted"/>
<evidence type="ECO:0000259" key="3">
    <source>
        <dbReference type="SMART" id="SM00385"/>
    </source>
</evidence>
<sequence length="272" mass="29933">IHLIACKMPKPVGIAIIMWTCCGICGKVLDPNIYDDGPSFVKDSSGQSRLRGSIIKAIEDGCSISRERTEAKGRDEIWQIVHGLHVSGGDDIICTAHNFYKLALDNSFTKGRQTSHVAAACLYIACRRGEKPYLLIDFSDYLHISVYVLGAVFLQLCQVLLLGEHPIVQKLVDPSLFIHRFTERLLGKRNNAVSDTALCIVASMKRDWMQTGRKPSGLCGAALYIAALSHGYDYTKADIAAVVHVCEATLFKRLIEFESTDSGSLTVCMFSS</sequence>
<dbReference type="GO" id="GO:0005634">
    <property type="term" value="C:nucleus"/>
    <property type="evidence" value="ECO:0007669"/>
    <property type="project" value="TreeGrafter"/>
</dbReference>
<dbReference type="Gene3D" id="1.10.472.10">
    <property type="entry name" value="Cyclin-like"/>
    <property type="match status" value="2"/>
</dbReference>
<dbReference type="CDD" id="cd20553">
    <property type="entry name" value="CYCLIN_TFIIIB90_rpt1"/>
    <property type="match status" value="1"/>
</dbReference>